<name>A0A8S5QFX0_9CAUD</name>
<dbReference type="Pfam" id="PF07230">
    <property type="entry name" value="Portal_T4"/>
    <property type="match status" value="1"/>
</dbReference>
<reference evidence="2" key="1">
    <citation type="journal article" date="2021" name="Proc. Natl. Acad. Sci. U.S.A.">
        <title>A Catalog of Tens of Thousands of Viruses from Human Metagenomes Reveals Hidden Associations with Chronic Diseases.</title>
        <authorList>
            <person name="Tisza M.J."/>
            <person name="Buck C.B."/>
        </authorList>
    </citation>
    <scope>NUCLEOTIDE SEQUENCE</scope>
    <source>
        <strain evidence="2">Ctn8H20</strain>
    </source>
</reference>
<feature type="region of interest" description="Disordered" evidence="1">
    <location>
        <begin position="530"/>
        <end position="579"/>
    </location>
</feature>
<sequence>MPKKYILKSFAPGSTKNNKRGFSNLFNLSKIGLDWNTSLIKSSIALGVSETSENKNLAYDTGDSLFAKASDITKVNGDYVAFFDKSYPLRREYLRMFALNGEINFVLDTIADEAIVQDENNYFAYPDIDQLKAKLKASEESREVINIINESFRKVYQLYGWNESNDAWQYFKKFLIDGFLAFEIIFNFEHNSYKATDILGFKELDPVTLEPAIIKDENGYDIKVWYQFKGDPEKERIIPDSNMIYISWAKGNFPSRVSYLEGLTRSFNMLRQLENSRIIWNVQNAQKRIKMVVPIGAQNEDRARTRLRQLQAYYNEDVNIDDFSGEMTVNGQAKFSFAKTYIFPSKEGTQTEISELGVEGYDFNSIETLKYFWRRFIIETKVPANRFTLDINAPANQPENGEASITREEYAFSRFIYRLQSIFQEILLKPTWILFSIKKPSLASNNLIKSCIGIVYNDENLFTLSKERSIASEGAQTIQTLQNIQDAQQKPYFSTQFLIEKYLGLSNDDLKLNEKYKLKEAVKEVKNKVENPEPEMGGMPDAGGFDMGLGGADTGDFGQEPEAGGAPEESPEMVPEPTA</sequence>
<organism evidence="2">
    <name type="scientific">Myoviridae sp. ctn8H20</name>
    <dbReference type="NCBI Taxonomy" id="2825169"/>
    <lineage>
        <taxon>Viruses</taxon>
        <taxon>Duplodnaviria</taxon>
        <taxon>Heunggongvirae</taxon>
        <taxon>Uroviricota</taxon>
        <taxon>Caudoviricetes</taxon>
    </lineage>
</organism>
<protein>
    <submittedName>
        <fullName evidence="2">Capsid assembly protein</fullName>
    </submittedName>
</protein>
<dbReference type="InterPro" id="IPR010823">
    <property type="entry name" value="Portal_Gp20"/>
</dbReference>
<accession>A0A8S5QFX0</accession>
<dbReference type="EMBL" id="BK015645">
    <property type="protein sequence ID" value="DAE17705.1"/>
    <property type="molecule type" value="Genomic_DNA"/>
</dbReference>
<evidence type="ECO:0000256" key="1">
    <source>
        <dbReference type="SAM" id="MobiDB-lite"/>
    </source>
</evidence>
<proteinExistence type="predicted"/>
<evidence type="ECO:0000313" key="2">
    <source>
        <dbReference type="EMBL" id="DAE17705.1"/>
    </source>
</evidence>